<sequence length="283" mass="31512">MTDTDLKTRYERDGYLVLERAFDPGEVGTLVEEAVRICRGELGDIHGALPAGSADTDDDVLRRFLCIHYPHKLSGLMLATMRHPAIVSALTSLIGPNVKAMQSMLFIKSEGEPGQAWHQDEMFIPTRDRSLAAAWLALDDATIENGCLWVLPGSHRSGVLYPNREHDDPRYDCTVESYGFPFDDSDAVPVEIAAGSVLVFNGYLLHRSLPNTGRHGYRRALVNHYMSAESLLPWDAPPEGTNMAQADYRDIVLVAGTDPYEYKGLQEARRPRVRPNRDGGCDR</sequence>
<dbReference type="GO" id="GO:0016706">
    <property type="term" value="F:2-oxoglutarate-dependent dioxygenase activity"/>
    <property type="evidence" value="ECO:0007669"/>
    <property type="project" value="UniProtKB-ARBA"/>
</dbReference>
<dbReference type="EMBL" id="JACHJU010000009">
    <property type="protein sequence ID" value="MBB4944370.1"/>
    <property type="molecule type" value="Genomic_DNA"/>
</dbReference>
<dbReference type="Gene3D" id="2.60.120.620">
    <property type="entry name" value="q2cbj1_9rhob like domain"/>
    <property type="match status" value="1"/>
</dbReference>
<evidence type="ECO:0000256" key="2">
    <source>
        <dbReference type="ARBA" id="ARBA00023004"/>
    </source>
</evidence>
<keyword evidence="4" id="KW-1185">Reference proteome</keyword>
<comment type="caution">
    <text evidence="3">The sequence shown here is derived from an EMBL/GenBank/DDBJ whole genome shotgun (WGS) entry which is preliminary data.</text>
</comment>
<dbReference type="InterPro" id="IPR008775">
    <property type="entry name" value="Phytyl_CoA_dOase-like"/>
</dbReference>
<dbReference type="PANTHER" id="PTHR20883">
    <property type="entry name" value="PHYTANOYL-COA DIOXYGENASE DOMAIN CONTAINING 1"/>
    <property type="match status" value="1"/>
</dbReference>
<dbReference type="GO" id="GO:0005506">
    <property type="term" value="F:iron ion binding"/>
    <property type="evidence" value="ECO:0007669"/>
    <property type="project" value="UniProtKB-ARBA"/>
</dbReference>
<keyword evidence="3" id="KW-0223">Dioxygenase</keyword>
<dbReference type="Proteomes" id="UP000534286">
    <property type="component" value="Unassembled WGS sequence"/>
</dbReference>
<dbReference type="SUPFAM" id="SSF51197">
    <property type="entry name" value="Clavaminate synthase-like"/>
    <property type="match status" value="1"/>
</dbReference>
<keyword evidence="2" id="KW-0408">Iron</keyword>
<accession>A0A7W7WFD0</accession>
<keyword evidence="1" id="KW-0479">Metal-binding</keyword>
<dbReference type="RefSeq" id="WP_184760199.1">
    <property type="nucleotide sequence ID" value="NZ_BAABEK010000086.1"/>
</dbReference>
<evidence type="ECO:0000256" key="1">
    <source>
        <dbReference type="ARBA" id="ARBA00022723"/>
    </source>
</evidence>
<name>A0A7W7WFD0_9ACTN</name>
<proteinExistence type="predicted"/>
<dbReference type="Pfam" id="PF05721">
    <property type="entry name" value="PhyH"/>
    <property type="match status" value="1"/>
</dbReference>
<reference evidence="3 4" key="1">
    <citation type="submission" date="2020-08" db="EMBL/GenBank/DDBJ databases">
        <title>Sequencing the genomes of 1000 actinobacteria strains.</title>
        <authorList>
            <person name="Klenk H.-P."/>
        </authorList>
    </citation>
    <scope>NUCLEOTIDE SEQUENCE [LARGE SCALE GENOMIC DNA]</scope>
    <source>
        <strain evidence="3 4">DSM 43023</strain>
    </source>
</reference>
<evidence type="ECO:0000313" key="4">
    <source>
        <dbReference type="Proteomes" id="UP000534286"/>
    </source>
</evidence>
<protein>
    <submittedName>
        <fullName evidence="3">Ectoine hydroxylase-related dioxygenase (Phytanoyl-CoA dioxygenase family)</fullName>
    </submittedName>
</protein>
<keyword evidence="3" id="KW-0560">Oxidoreductase</keyword>
<evidence type="ECO:0000313" key="3">
    <source>
        <dbReference type="EMBL" id="MBB4944370.1"/>
    </source>
</evidence>
<gene>
    <name evidence="3" type="ORF">FHR32_008776</name>
</gene>
<dbReference type="PANTHER" id="PTHR20883:SF15">
    <property type="entry name" value="PHYTANOYL-COA DIOXYGENASE DOMAIN-CONTAINING PROTEIN 1"/>
    <property type="match status" value="1"/>
</dbReference>
<dbReference type="AlphaFoldDB" id="A0A7W7WFD0"/>
<organism evidence="3 4">
    <name type="scientific">Streptosporangium album</name>
    <dbReference type="NCBI Taxonomy" id="47479"/>
    <lineage>
        <taxon>Bacteria</taxon>
        <taxon>Bacillati</taxon>
        <taxon>Actinomycetota</taxon>
        <taxon>Actinomycetes</taxon>
        <taxon>Streptosporangiales</taxon>
        <taxon>Streptosporangiaceae</taxon>
        <taxon>Streptosporangium</taxon>
    </lineage>
</organism>